<sequence>MTDDEIKKDMTLGDIITKHPETAKIMVGYGLHCIGCHVATWETLEQGAKAHGLGDKQIEDMLKEMNDIIEKKE</sequence>
<evidence type="ECO:0000259" key="1">
    <source>
        <dbReference type="Pfam" id="PF08984"/>
    </source>
</evidence>
<protein>
    <submittedName>
        <fullName evidence="2">Disulfide oxidoreductase</fullName>
    </submittedName>
</protein>
<dbReference type="AlphaFoldDB" id="A0A2D6M1N9"/>
<name>A0A2D6M1N9_9ARCH</name>
<dbReference type="EMBL" id="NZBU01000009">
    <property type="protein sequence ID" value="MAG22309.1"/>
    <property type="molecule type" value="Genomic_DNA"/>
</dbReference>
<dbReference type="NCBIfam" id="TIGR03980">
    <property type="entry name" value="prismane_assoc"/>
    <property type="match status" value="1"/>
</dbReference>
<dbReference type="Proteomes" id="UP000226592">
    <property type="component" value="Unassembled WGS sequence"/>
</dbReference>
<evidence type="ECO:0000313" key="2">
    <source>
        <dbReference type="EMBL" id="MAG22309.1"/>
    </source>
</evidence>
<dbReference type="PANTHER" id="PTHR39341:SF1">
    <property type="entry name" value="DUF1858 DOMAIN-CONTAINING PROTEIN"/>
    <property type="match status" value="1"/>
</dbReference>
<gene>
    <name evidence="2" type="ORF">CL943_03325</name>
</gene>
<accession>A0A2D6M1N9</accession>
<comment type="caution">
    <text evidence="2">The sequence shown here is derived from an EMBL/GenBank/DDBJ whole genome shotgun (WGS) entry which is preliminary data.</text>
</comment>
<dbReference type="InterPro" id="IPR015077">
    <property type="entry name" value="DUF1858"/>
</dbReference>
<dbReference type="InterPro" id="IPR038062">
    <property type="entry name" value="ScdA-like_N_sf"/>
</dbReference>
<evidence type="ECO:0000313" key="3">
    <source>
        <dbReference type="Proteomes" id="UP000226592"/>
    </source>
</evidence>
<dbReference type="PANTHER" id="PTHR39341">
    <property type="entry name" value="BSL7085 PROTEIN"/>
    <property type="match status" value="1"/>
</dbReference>
<dbReference type="SUPFAM" id="SSF140683">
    <property type="entry name" value="SP0561-like"/>
    <property type="match status" value="1"/>
</dbReference>
<dbReference type="InterPro" id="IPR023883">
    <property type="entry name" value="CHP03980_redox-disulphide"/>
</dbReference>
<proteinExistence type="predicted"/>
<reference evidence="3" key="1">
    <citation type="submission" date="2017-09" db="EMBL/GenBank/DDBJ databases">
        <title>The Reconstruction of 2,631 Draft Metagenome-Assembled Genomes from the Global Oceans.</title>
        <authorList>
            <person name="Tully B.J."/>
            <person name="Graham E.D."/>
            <person name="Heidelberg J.F."/>
        </authorList>
    </citation>
    <scope>NUCLEOTIDE SEQUENCE [LARGE SCALE GENOMIC DNA]</scope>
</reference>
<dbReference type="Pfam" id="PF08984">
    <property type="entry name" value="DUF1858"/>
    <property type="match status" value="1"/>
</dbReference>
<feature type="domain" description="DUF1858" evidence="1">
    <location>
        <begin position="6"/>
        <end position="53"/>
    </location>
</feature>
<organism evidence="2 3">
    <name type="scientific">Candidatus Iainarchaeum sp</name>
    <dbReference type="NCBI Taxonomy" id="3101447"/>
    <lineage>
        <taxon>Archaea</taxon>
        <taxon>Candidatus Iainarchaeota</taxon>
        <taxon>Candidatus Iainarchaeia</taxon>
        <taxon>Candidatus Iainarchaeales</taxon>
        <taxon>Candidatus Iainarchaeaceae</taxon>
        <taxon>Candidatus Iainarchaeum</taxon>
    </lineage>
</organism>
<dbReference type="Gene3D" id="1.10.3910.10">
    <property type="entry name" value="SP0561-like"/>
    <property type="match status" value="1"/>
</dbReference>